<accession>A0A432YF82</accession>
<dbReference type="EMBL" id="PIQA01000018">
    <property type="protein sequence ID" value="RUO59612.1"/>
    <property type="molecule type" value="Genomic_DNA"/>
</dbReference>
<sequence length="181" mass="21390">MNIIAEARWRSRELNSTENCQLVRQQNQWLLRGDVTIVESSKSVQWVYQIVCSNSWHTQEVRLQKSTMFPITFSRTNDGKWYKNRVYLPYLDGAHDIDLGFTPATNTLPIRRQQPKINDTMVCHAAWLRENDCSILPVEQYYTRLEDNLYEYHNPTSGFRTQLEVDQHGLVRDYGDIWSSE</sequence>
<comment type="caution">
    <text evidence="1">The sequence shown here is derived from an EMBL/GenBank/DDBJ whole genome shotgun (WGS) entry which is preliminary data.</text>
</comment>
<dbReference type="SUPFAM" id="SSF159275">
    <property type="entry name" value="PA1994-like"/>
    <property type="match status" value="1"/>
</dbReference>
<dbReference type="AlphaFoldDB" id="A0A432YF82"/>
<organism evidence="1 2">
    <name type="scientific">Idiomarina piscisalsi</name>
    <dbReference type="NCBI Taxonomy" id="1096243"/>
    <lineage>
        <taxon>Bacteria</taxon>
        <taxon>Pseudomonadati</taxon>
        <taxon>Pseudomonadota</taxon>
        <taxon>Gammaproteobacteria</taxon>
        <taxon>Alteromonadales</taxon>
        <taxon>Idiomarinaceae</taxon>
        <taxon>Idiomarina</taxon>
    </lineage>
</organism>
<dbReference type="RefSeq" id="WP_126753037.1">
    <property type="nucleotide sequence ID" value="NZ_JBHUMT010000002.1"/>
</dbReference>
<name>A0A432YF82_9GAMM</name>
<evidence type="ECO:0000313" key="2">
    <source>
        <dbReference type="Proteomes" id="UP000288361"/>
    </source>
</evidence>
<dbReference type="Proteomes" id="UP000288361">
    <property type="component" value="Unassembled WGS sequence"/>
</dbReference>
<protein>
    <recommendedName>
        <fullName evidence="3">Glycolipid-binding domain-containing protein</fullName>
    </recommendedName>
</protein>
<proteinExistence type="predicted"/>
<evidence type="ECO:0000313" key="1">
    <source>
        <dbReference type="EMBL" id="RUO59612.1"/>
    </source>
</evidence>
<dbReference type="Pfam" id="PF06475">
    <property type="entry name" value="Glycolipid_bind"/>
    <property type="match status" value="1"/>
</dbReference>
<gene>
    <name evidence="1" type="ORF">CWI73_12215</name>
</gene>
<dbReference type="InterPro" id="IPR009467">
    <property type="entry name" value="Glycolipid-bd_prot_put"/>
</dbReference>
<reference evidence="1 2" key="1">
    <citation type="journal article" date="2011" name="Front. Microbiol.">
        <title>Genomic signatures of strain selection and enhancement in Bacillus atrophaeus var. globigii, a historical biowarfare simulant.</title>
        <authorList>
            <person name="Gibbons H.S."/>
            <person name="Broomall S.M."/>
            <person name="McNew L.A."/>
            <person name="Daligault H."/>
            <person name="Chapman C."/>
            <person name="Bruce D."/>
            <person name="Karavis M."/>
            <person name="Krepps M."/>
            <person name="McGregor P.A."/>
            <person name="Hong C."/>
            <person name="Park K.H."/>
            <person name="Akmal A."/>
            <person name="Feldman A."/>
            <person name="Lin J.S."/>
            <person name="Chang W.E."/>
            <person name="Higgs B.W."/>
            <person name="Demirev P."/>
            <person name="Lindquist J."/>
            <person name="Liem A."/>
            <person name="Fochler E."/>
            <person name="Read T.D."/>
            <person name="Tapia R."/>
            <person name="Johnson S."/>
            <person name="Bishop-Lilly K.A."/>
            <person name="Detter C."/>
            <person name="Han C."/>
            <person name="Sozhamannan S."/>
            <person name="Rosenzweig C.N."/>
            <person name="Skowronski E.W."/>
        </authorList>
    </citation>
    <scope>NUCLEOTIDE SEQUENCE [LARGE SCALE GENOMIC DNA]</scope>
    <source>
        <strain evidence="1 2">TPS4-2</strain>
    </source>
</reference>
<evidence type="ECO:0008006" key="3">
    <source>
        <dbReference type="Google" id="ProtNLM"/>
    </source>
</evidence>